<dbReference type="Proteomes" id="UP000827889">
    <property type="component" value="Chromosome 2"/>
</dbReference>
<gene>
    <name evidence="3" type="primary">LOC115737527</name>
</gene>
<organism evidence="2 3">
    <name type="scientific">Rhodamnia argentea</name>
    <dbReference type="NCBI Taxonomy" id="178133"/>
    <lineage>
        <taxon>Eukaryota</taxon>
        <taxon>Viridiplantae</taxon>
        <taxon>Streptophyta</taxon>
        <taxon>Embryophyta</taxon>
        <taxon>Tracheophyta</taxon>
        <taxon>Spermatophyta</taxon>
        <taxon>Magnoliopsida</taxon>
        <taxon>eudicotyledons</taxon>
        <taxon>Gunneridae</taxon>
        <taxon>Pentapetalae</taxon>
        <taxon>rosids</taxon>
        <taxon>malvids</taxon>
        <taxon>Myrtales</taxon>
        <taxon>Myrtaceae</taxon>
        <taxon>Myrtoideae</taxon>
        <taxon>Myrteae</taxon>
        <taxon>Australasian group</taxon>
        <taxon>Rhodamnia</taxon>
    </lineage>
</organism>
<feature type="compositionally biased region" description="Basic residues" evidence="1">
    <location>
        <begin position="260"/>
        <end position="276"/>
    </location>
</feature>
<accession>A0A8B8NTA8</accession>
<evidence type="ECO:0000313" key="2">
    <source>
        <dbReference type="Proteomes" id="UP000827889"/>
    </source>
</evidence>
<dbReference type="AlphaFoldDB" id="A0A8B8NTA8"/>
<name>A0A8B8NTA8_9MYRT</name>
<protein>
    <submittedName>
        <fullName evidence="3">Uncharacterized protein LOC115737527 isoform X2</fullName>
    </submittedName>
</protein>
<feature type="compositionally biased region" description="Basic and acidic residues" evidence="1">
    <location>
        <begin position="232"/>
        <end position="259"/>
    </location>
</feature>
<dbReference type="RefSeq" id="XP_030525750.1">
    <property type="nucleotide sequence ID" value="XM_030669890.2"/>
</dbReference>
<evidence type="ECO:0000256" key="1">
    <source>
        <dbReference type="SAM" id="MobiDB-lite"/>
    </source>
</evidence>
<feature type="region of interest" description="Disordered" evidence="1">
    <location>
        <begin position="212"/>
        <end position="303"/>
    </location>
</feature>
<feature type="compositionally biased region" description="Low complexity" evidence="1">
    <location>
        <begin position="212"/>
        <end position="228"/>
    </location>
</feature>
<keyword evidence="2" id="KW-1185">Reference proteome</keyword>
<reference evidence="3" key="2">
    <citation type="submission" date="2025-08" db="UniProtKB">
        <authorList>
            <consortium name="RefSeq"/>
        </authorList>
    </citation>
    <scope>IDENTIFICATION</scope>
    <source>
        <tissue evidence="3">Leaf</tissue>
    </source>
</reference>
<dbReference type="PANTHER" id="PTHR36748:SF3">
    <property type="entry name" value="MENTAL RETARDATION GTPASE ACTIVATING PROTEIN"/>
    <property type="match status" value="1"/>
</dbReference>
<feature type="region of interest" description="Disordered" evidence="1">
    <location>
        <begin position="1"/>
        <end position="22"/>
    </location>
</feature>
<feature type="compositionally biased region" description="Gly residues" evidence="1">
    <location>
        <begin position="291"/>
        <end position="303"/>
    </location>
</feature>
<dbReference type="GeneID" id="115737527"/>
<sequence length="303" mass="34070">MENQSPNYIPRRRDHHQEPSSDFNLNDWDLKASRISRHNTSSRRFSASNIRSFREDNRSFRSNFTTSSTASSPGYPCFRDEIDPSTYSFTTALKALQARSGYLWECLSPEGFALNSKWSDAEKYISNPLSGQVPMECLSSKTLSARSFRNMMTSRITMSAPLIYSASSHHSYFSVQTSNKLASPNPQENVLQIPIQEKKVVRATRDIGIQSTLTDLTSSSPSLASTPSIGERMPKRCSADSEESPHSNSKMKSEEEVRMLGRKKKRETKKKRKAARRRETARRERRKMGKGVAGAGKSGASHG</sequence>
<reference evidence="2" key="1">
    <citation type="submission" date="2025-05" db="UniProtKB">
        <authorList>
            <consortium name="RefSeq"/>
        </authorList>
    </citation>
    <scope>NUCLEOTIDE SEQUENCE [LARGE SCALE GENOMIC DNA]</scope>
</reference>
<proteinExistence type="predicted"/>
<dbReference type="PANTHER" id="PTHR36748">
    <property type="entry name" value="MENTAL RETARDATION GTPASE ACTIVATING PROTEIN"/>
    <property type="match status" value="1"/>
</dbReference>
<evidence type="ECO:0000313" key="3">
    <source>
        <dbReference type="RefSeq" id="XP_030525750.1"/>
    </source>
</evidence>